<evidence type="ECO:0000256" key="1">
    <source>
        <dbReference type="SAM" id="Phobius"/>
    </source>
</evidence>
<dbReference type="InterPro" id="IPR008407">
    <property type="entry name" value="Brnchd-chn_aa_trnsp_AzlD"/>
</dbReference>
<evidence type="ECO:0000313" key="3">
    <source>
        <dbReference type="Proteomes" id="UP000516404"/>
    </source>
</evidence>
<dbReference type="RefSeq" id="WP_190724399.1">
    <property type="nucleotide sequence ID" value="NZ_CP061539.1"/>
</dbReference>
<keyword evidence="3" id="KW-1185">Reference proteome</keyword>
<keyword evidence="1" id="KW-0812">Transmembrane</keyword>
<evidence type="ECO:0000313" key="2">
    <source>
        <dbReference type="EMBL" id="QNV37538.1"/>
    </source>
</evidence>
<organism evidence="2 3">
    <name type="scientific">Rothia terrae</name>
    <dbReference type="NCBI Taxonomy" id="396015"/>
    <lineage>
        <taxon>Bacteria</taxon>
        <taxon>Bacillati</taxon>
        <taxon>Actinomycetota</taxon>
        <taxon>Actinomycetes</taxon>
        <taxon>Micrococcales</taxon>
        <taxon>Micrococcaceae</taxon>
        <taxon>Rothia</taxon>
    </lineage>
</organism>
<dbReference type="Pfam" id="PF05437">
    <property type="entry name" value="AzlD"/>
    <property type="match status" value="1"/>
</dbReference>
<keyword evidence="1" id="KW-0472">Membrane</keyword>
<feature type="transmembrane region" description="Helical" evidence="1">
    <location>
        <begin position="6"/>
        <end position="25"/>
    </location>
</feature>
<name>A0A7H2BCZ2_9MICC</name>
<sequence>MPIDVLHTLALIAVAAAVTFSLRFVPMLTVRAIATNPYVLAIGKMLPGGIMVILVVYSINHGEFHGAGGLLALAVALGSTIGLYLWRKNVLLALVAGVLIYGALTFG</sequence>
<dbReference type="Proteomes" id="UP000516404">
    <property type="component" value="Chromosome"/>
</dbReference>
<dbReference type="AlphaFoldDB" id="A0A7H2BCZ2"/>
<accession>A0A7H2BCZ2</accession>
<keyword evidence="1" id="KW-1133">Transmembrane helix</keyword>
<feature type="transmembrane region" description="Helical" evidence="1">
    <location>
        <begin position="90"/>
        <end position="106"/>
    </location>
</feature>
<dbReference type="GeneID" id="96624578"/>
<reference evidence="2 3" key="1">
    <citation type="submission" date="2020-09" db="EMBL/GenBank/DDBJ databases">
        <title>Investigation of environmental microbes.</title>
        <authorList>
            <person name="Ou Y."/>
            <person name="Kang Q."/>
        </authorList>
    </citation>
    <scope>NUCLEOTIDE SEQUENCE [LARGE SCALE GENOMIC DNA]</scope>
    <source>
        <strain evidence="2 3">KJZ-14</strain>
    </source>
</reference>
<feature type="transmembrane region" description="Helical" evidence="1">
    <location>
        <begin position="37"/>
        <end position="59"/>
    </location>
</feature>
<proteinExistence type="predicted"/>
<dbReference type="KEGG" id="rter:IDM49_10040"/>
<dbReference type="EMBL" id="CP061539">
    <property type="protein sequence ID" value="QNV37538.1"/>
    <property type="molecule type" value="Genomic_DNA"/>
</dbReference>
<feature type="transmembrane region" description="Helical" evidence="1">
    <location>
        <begin position="65"/>
        <end position="85"/>
    </location>
</feature>
<protein>
    <submittedName>
        <fullName evidence="2">AzlD domain-containing protein</fullName>
    </submittedName>
</protein>
<gene>
    <name evidence="2" type="ORF">IDM49_10040</name>
</gene>